<dbReference type="PANTHER" id="PTHR31488:SF2">
    <property type="entry name" value="C-MANNOSYLTRANSFERASE DPY19L4-RELATED"/>
    <property type="match status" value="1"/>
</dbReference>
<dbReference type="Pfam" id="PF10034">
    <property type="entry name" value="Dpy19"/>
    <property type="match status" value="1"/>
</dbReference>
<feature type="compositionally biased region" description="Basic and acidic residues" evidence="8">
    <location>
        <begin position="34"/>
        <end position="49"/>
    </location>
</feature>
<dbReference type="GeneID" id="103175135"/>
<feature type="transmembrane region" description="Helical" evidence="9">
    <location>
        <begin position="528"/>
        <end position="546"/>
    </location>
</feature>
<feature type="transmembrane region" description="Helical" evidence="9">
    <location>
        <begin position="585"/>
        <end position="604"/>
    </location>
</feature>
<dbReference type="PANTHER" id="PTHR31488">
    <property type="entry name" value="DPY-19-LIKE 1, LIKE (H. SAPIENS)"/>
    <property type="match status" value="1"/>
</dbReference>
<feature type="transmembrane region" description="Helical" evidence="9">
    <location>
        <begin position="222"/>
        <end position="240"/>
    </location>
</feature>
<proteinExistence type="inferred from homology"/>
<feature type="compositionally biased region" description="Polar residues" evidence="8">
    <location>
        <begin position="52"/>
        <end position="66"/>
    </location>
</feature>
<dbReference type="GeneTree" id="ENSGT00530000063023"/>
<accession>A0A4W3GVE5</accession>
<protein>
    <submittedName>
        <fullName evidence="10">Dpy-19 like 4</fullName>
    </submittedName>
</protein>
<evidence type="ECO:0000313" key="11">
    <source>
        <dbReference type="Proteomes" id="UP000314986"/>
    </source>
</evidence>
<dbReference type="RefSeq" id="XP_007886115.1">
    <property type="nucleotide sequence ID" value="XM_007887924.2"/>
</dbReference>
<evidence type="ECO:0000256" key="7">
    <source>
        <dbReference type="ARBA" id="ARBA00023136"/>
    </source>
</evidence>
<dbReference type="GO" id="GO:0000030">
    <property type="term" value="F:mannosyltransferase activity"/>
    <property type="evidence" value="ECO:0007669"/>
    <property type="project" value="TreeGrafter"/>
</dbReference>
<feature type="compositionally biased region" description="Basic and acidic residues" evidence="8">
    <location>
        <begin position="1"/>
        <end position="19"/>
    </location>
</feature>
<dbReference type="AlphaFoldDB" id="A0A4W3GVE5"/>
<dbReference type="STRING" id="7868.ENSCMIP00000006942"/>
<evidence type="ECO:0000313" key="10">
    <source>
        <dbReference type="Ensembl" id="ENSCMIP00000006942.1"/>
    </source>
</evidence>
<feature type="transmembrane region" description="Helical" evidence="9">
    <location>
        <begin position="110"/>
        <end position="130"/>
    </location>
</feature>
<feature type="transmembrane region" description="Helical" evidence="9">
    <location>
        <begin position="377"/>
        <end position="395"/>
    </location>
</feature>
<dbReference type="OMA" id="PKYILFQ"/>
<feature type="transmembrane region" description="Helical" evidence="9">
    <location>
        <begin position="474"/>
        <end position="496"/>
    </location>
</feature>
<organism evidence="10 11">
    <name type="scientific">Callorhinchus milii</name>
    <name type="common">Ghost shark</name>
    <dbReference type="NCBI Taxonomy" id="7868"/>
    <lineage>
        <taxon>Eukaryota</taxon>
        <taxon>Metazoa</taxon>
        <taxon>Chordata</taxon>
        <taxon>Craniata</taxon>
        <taxon>Vertebrata</taxon>
        <taxon>Chondrichthyes</taxon>
        <taxon>Holocephali</taxon>
        <taxon>Chimaeriformes</taxon>
        <taxon>Callorhinchidae</taxon>
        <taxon>Callorhinchus</taxon>
    </lineage>
</organism>
<evidence type="ECO:0000256" key="4">
    <source>
        <dbReference type="ARBA" id="ARBA00022679"/>
    </source>
</evidence>
<reference evidence="10" key="4">
    <citation type="submission" date="2025-08" db="UniProtKB">
        <authorList>
            <consortium name="Ensembl"/>
        </authorList>
    </citation>
    <scope>IDENTIFICATION</scope>
</reference>
<dbReference type="InParanoid" id="A0A4W3GVE5"/>
<evidence type="ECO:0000256" key="1">
    <source>
        <dbReference type="ARBA" id="ARBA00004141"/>
    </source>
</evidence>
<feature type="compositionally biased region" description="Basic and acidic residues" evidence="8">
    <location>
        <begin position="77"/>
        <end position="102"/>
    </location>
</feature>
<feature type="transmembrane region" description="Helical" evidence="9">
    <location>
        <begin position="407"/>
        <end position="428"/>
    </location>
</feature>
<evidence type="ECO:0000256" key="8">
    <source>
        <dbReference type="SAM" id="MobiDB-lite"/>
    </source>
</evidence>
<evidence type="ECO:0000256" key="5">
    <source>
        <dbReference type="ARBA" id="ARBA00022692"/>
    </source>
</evidence>
<dbReference type="InterPro" id="IPR018732">
    <property type="entry name" value="Dpy-19/Dpy-19-like"/>
</dbReference>
<sequence>MTELRKRREQKCPKELVAKEEEEEEMFLEVPVPNKKEPCQEEPTPKEEEMTCSPQSKLEETCSLQHTSEDSCSEQPTMDKETRSEELAPKEDKPTSSDKEGKSRSSFHQWVKVFFGSWAAIASGMMYAVYLSTFHERKFWFSNRQDLEREISFQADSGLYYYYYKKMLQAGSIQEGLFELMHDNKTLSMRTLNSVQQIHLYPEVFASILYRVTGSQEVIDPVYFYIGIIFGLQAVYVTALYITSWMLSGTWMAGMLTVVWYIINRTDTTRVEYAIPLRENWALPYFALEVAALTSYLKININSTMEMFSYLLMSASTFAFIMMWEISHYVLFVQAISLFLVDCLDLVQTRKVTDVYRMYLVCLGLGYFLQFRNSALLASPLLSFLGASQLAKYIQQNLKNGHFVVRLMKLLLHFYLVFTVALTLNLVIKKMIPEEENEHILKFFEAKFDLNTTRDFNTNLLLCQETFQSPSQDFFIRLTHTCLLPFCVTALLICLFSTFEVVFKKFCNVPQTSDGSLENTMIGQRPEVVYHMFHTVLFGSLALMFQGLKYLWTPYACMFTAFGVCAPQLWLTVFKWFRLKTIPPVFLALMLSTAVPTIIGFSMWRDFFPEVMDELSELQEFYDTDTVELMNWIRKQTPTAAVLAGSMQLMGTVKLCTGRTVTTHPLYSDKDLRKRTEEIYQVYSRRSAEDIYMILTSYKTNYVVVEEGICNEMGPVKGCRVKDLLDVANGHMLYRDGDTDTNHPFSVFGRFCHEIKLDYSPYVNYFTRVYWNRSYHVYKVNTLISFQY</sequence>
<name>A0A4W3GVE5_CALMI</name>
<reference evidence="11" key="3">
    <citation type="journal article" date="2014" name="Nature">
        <title>Elephant shark genome provides unique insights into gnathostome evolution.</title>
        <authorList>
            <consortium name="International Elephant Shark Genome Sequencing Consortium"/>
            <person name="Venkatesh B."/>
            <person name="Lee A.P."/>
            <person name="Ravi V."/>
            <person name="Maurya A.K."/>
            <person name="Lian M.M."/>
            <person name="Swann J.B."/>
            <person name="Ohta Y."/>
            <person name="Flajnik M.F."/>
            <person name="Sutoh Y."/>
            <person name="Kasahara M."/>
            <person name="Hoon S."/>
            <person name="Gangu V."/>
            <person name="Roy S.W."/>
            <person name="Irimia M."/>
            <person name="Korzh V."/>
            <person name="Kondrychyn I."/>
            <person name="Lim Z.W."/>
            <person name="Tay B.H."/>
            <person name="Tohari S."/>
            <person name="Kong K.W."/>
            <person name="Ho S."/>
            <person name="Lorente-Galdos B."/>
            <person name="Quilez J."/>
            <person name="Marques-Bonet T."/>
            <person name="Raney B.J."/>
            <person name="Ingham P.W."/>
            <person name="Tay A."/>
            <person name="Hillier L.W."/>
            <person name="Minx P."/>
            <person name="Boehm T."/>
            <person name="Wilson R.K."/>
            <person name="Brenner S."/>
            <person name="Warren W.C."/>
        </authorList>
    </citation>
    <scope>NUCLEOTIDE SEQUENCE [LARGE SCALE GENOMIC DNA]</scope>
</reference>
<dbReference type="Ensembl" id="ENSCMIT00000007161.1">
    <property type="protein sequence ID" value="ENSCMIP00000006942.1"/>
    <property type="gene ID" value="ENSCMIG00000003827.1"/>
</dbReference>
<keyword evidence="5 9" id="KW-0812">Transmembrane</keyword>
<keyword evidence="4" id="KW-0808">Transferase</keyword>
<feature type="transmembrane region" description="Helical" evidence="9">
    <location>
        <begin position="552"/>
        <end position="573"/>
    </location>
</feature>
<keyword evidence="11" id="KW-1185">Reference proteome</keyword>
<evidence type="ECO:0000256" key="2">
    <source>
        <dbReference type="ARBA" id="ARBA00008744"/>
    </source>
</evidence>
<evidence type="ECO:0000256" key="3">
    <source>
        <dbReference type="ARBA" id="ARBA00022676"/>
    </source>
</evidence>
<comment type="similarity">
    <text evidence="2">Belongs to the dpy-19 family.</text>
</comment>
<dbReference type="KEGG" id="cmk:103175135"/>
<dbReference type="Proteomes" id="UP000314986">
    <property type="component" value="Unassembled WGS sequence"/>
</dbReference>
<keyword evidence="3" id="KW-0328">Glycosyltransferase</keyword>
<dbReference type="GO" id="GO:0005637">
    <property type="term" value="C:nuclear inner membrane"/>
    <property type="evidence" value="ECO:0007669"/>
    <property type="project" value="TreeGrafter"/>
</dbReference>
<evidence type="ECO:0000256" key="9">
    <source>
        <dbReference type="SAM" id="Phobius"/>
    </source>
</evidence>
<feature type="transmembrane region" description="Helical" evidence="9">
    <location>
        <begin position="245"/>
        <end position="263"/>
    </location>
</feature>
<keyword evidence="7 9" id="KW-0472">Membrane</keyword>
<evidence type="ECO:0000256" key="6">
    <source>
        <dbReference type="ARBA" id="ARBA00022989"/>
    </source>
</evidence>
<dbReference type="OrthoDB" id="6019623at2759"/>
<reference evidence="11" key="1">
    <citation type="journal article" date="2006" name="Science">
        <title>Ancient noncoding elements conserved in the human genome.</title>
        <authorList>
            <person name="Venkatesh B."/>
            <person name="Kirkness E.F."/>
            <person name="Loh Y.H."/>
            <person name="Halpern A.L."/>
            <person name="Lee A.P."/>
            <person name="Johnson J."/>
            <person name="Dandona N."/>
            <person name="Viswanathan L.D."/>
            <person name="Tay A."/>
            <person name="Venter J.C."/>
            <person name="Strausberg R.L."/>
            <person name="Brenner S."/>
        </authorList>
    </citation>
    <scope>NUCLEOTIDE SEQUENCE [LARGE SCALE GENOMIC DNA]</scope>
</reference>
<feature type="transmembrane region" description="Helical" evidence="9">
    <location>
        <begin position="308"/>
        <end position="324"/>
    </location>
</feature>
<keyword evidence="6 9" id="KW-1133">Transmembrane helix</keyword>
<reference evidence="10" key="5">
    <citation type="submission" date="2025-09" db="UniProtKB">
        <authorList>
            <consortium name="Ensembl"/>
        </authorList>
    </citation>
    <scope>IDENTIFICATION</scope>
</reference>
<feature type="region of interest" description="Disordered" evidence="8">
    <location>
        <begin position="1"/>
        <end position="102"/>
    </location>
</feature>
<reference evidence="11" key="2">
    <citation type="journal article" date="2007" name="PLoS Biol.">
        <title>Survey sequencing and comparative analysis of the elephant shark (Callorhinchus milii) genome.</title>
        <authorList>
            <person name="Venkatesh B."/>
            <person name="Kirkness E.F."/>
            <person name="Loh Y.H."/>
            <person name="Halpern A.L."/>
            <person name="Lee A.P."/>
            <person name="Johnson J."/>
            <person name="Dandona N."/>
            <person name="Viswanathan L.D."/>
            <person name="Tay A."/>
            <person name="Venter J.C."/>
            <person name="Strausberg R.L."/>
            <person name="Brenner S."/>
        </authorList>
    </citation>
    <scope>NUCLEOTIDE SEQUENCE [LARGE SCALE GENOMIC DNA]</scope>
</reference>
<comment type="subcellular location">
    <subcellularLocation>
        <location evidence="1">Membrane</location>
        <topology evidence="1">Multi-pass membrane protein</topology>
    </subcellularLocation>
</comment>
<gene>
    <name evidence="10" type="primary">LOC103175135</name>
</gene>